<dbReference type="Proteomes" id="UP001595884">
    <property type="component" value="Unassembled WGS sequence"/>
</dbReference>
<protein>
    <submittedName>
        <fullName evidence="1">Uncharacterized protein</fullName>
    </submittedName>
</protein>
<keyword evidence="2" id="KW-1185">Reference proteome</keyword>
<comment type="caution">
    <text evidence="1">The sequence shown here is derived from an EMBL/GenBank/DDBJ whole genome shotgun (WGS) entry which is preliminary data.</text>
</comment>
<evidence type="ECO:0000313" key="1">
    <source>
        <dbReference type="EMBL" id="MFC4714658.1"/>
    </source>
</evidence>
<organism evidence="1 2">
    <name type="scientific">Glutamicibacter bergerei</name>
    <dbReference type="NCBI Taxonomy" id="256702"/>
    <lineage>
        <taxon>Bacteria</taxon>
        <taxon>Bacillati</taxon>
        <taxon>Actinomycetota</taxon>
        <taxon>Actinomycetes</taxon>
        <taxon>Micrococcales</taxon>
        <taxon>Micrococcaceae</taxon>
        <taxon>Glutamicibacter</taxon>
    </lineage>
</organism>
<dbReference type="RefSeq" id="WP_346060060.1">
    <property type="nucleotide sequence ID" value="NZ_BAAAVQ010000071.1"/>
</dbReference>
<dbReference type="InterPro" id="IPR028978">
    <property type="entry name" value="Chorismate_lyase_/UTRA_dom_sf"/>
</dbReference>
<accession>A0ABV9MJ69</accession>
<proteinExistence type="predicted"/>
<gene>
    <name evidence="1" type="ORF">ACFO7V_00650</name>
</gene>
<name>A0ABV9MJ69_9MICC</name>
<dbReference type="SUPFAM" id="SSF64288">
    <property type="entry name" value="Chorismate lyase-like"/>
    <property type="match status" value="1"/>
</dbReference>
<dbReference type="EMBL" id="JBHSHE010000003">
    <property type="protein sequence ID" value="MFC4714658.1"/>
    <property type="molecule type" value="Genomic_DNA"/>
</dbReference>
<evidence type="ECO:0000313" key="2">
    <source>
        <dbReference type="Proteomes" id="UP001595884"/>
    </source>
</evidence>
<dbReference type="Gene3D" id="3.40.1410.10">
    <property type="entry name" value="Chorismate lyase-like"/>
    <property type="match status" value="1"/>
</dbReference>
<sequence length="97" mass="11000">MVAAARVPKLASVMAPADSLDAVLRRHYGYSPIWQWSQSRLSSPPENTAQTLLLRGRPPQILFKGLVGCENRGQRLEYVESYLRPDVFDVVTEVDKW</sequence>
<reference evidence="2" key="1">
    <citation type="journal article" date="2019" name="Int. J. Syst. Evol. Microbiol.">
        <title>The Global Catalogue of Microorganisms (GCM) 10K type strain sequencing project: providing services to taxonomists for standard genome sequencing and annotation.</title>
        <authorList>
            <consortium name="The Broad Institute Genomics Platform"/>
            <consortium name="The Broad Institute Genome Sequencing Center for Infectious Disease"/>
            <person name="Wu L."/>
            <person name="Ma J."/>
        </authorList>
    </citation>
    <scope>NUCLEOTIDE SEQUENCE [LARGE SCALE GENOMIC DNA]</scope>
    <source>
        <strain evidence="2">CGMCC 1.12849</strain>
    </source>
</reference>